<evidence type="ECO:0000313" key="4">
    <source>
        <dbReference type="Proteomes" id="UP000734854"/>
    </source>
</evidence>
<dbReference type="GO" id="GO:0016020">
    <property type="term" value="C:membrane"/>
    <property type="evidence" value="ECO:0007669"/>
    <property type="project" value="UniProtKB-SubCell"/>
</dbReference>
<protein>
    <recommendedName>
        <fullName evidence="2">Malectin-like domain-containing protein</fullName>
    </recommendedName>
</protein>
<dbReference type="InterPro" id="IPR024788">
    <property type="entry name" value="Malectin-like_Carb-bd_dom"/>
</dbReference>
<dbReference type="PANTHER" id="PTHR45631:SF202">
    <property type="entry name" value="SENESCENCE-INDUCED RECEPTOR-LIKE SERINE_THREONINE-PROTEIN KINASE"/>
    <property type="match status" value="1"/>
</dbReference>
<dbReference type="SUPFAM" id="SSF52058">
    <property type="entry name" value="L domain-like"/>
    <property type="match status" value="1"/>
</dbReference>
<comment type="caution">
    <text evidence="3">The sequence shown here is derived from an EMBL/GenBank/DDBJ whole genome shotgun (WGS) entry which is preliminary data.</text>
</comment>
<dbReference type="AlphaFoldDB" id="A0A8J5GVI1"/>
<accession>A0A8J5GVI1</accession>
<sequence length="422" mass="48427">MEFPSLYKLVNNNFYLQVHARLNLSATQTISYVDSTTGLIYVFDDAYIDLGKDYTIGSTYLSSFRQQLTNLRSFPNSTHSCYTLRQVVQYYKYLVRAFFLYGNYDGLHKANTVNPLEFNVYIDVNMLMTMSIQNDSYTYRAEVLIVAVANSSVSICLVNTGNGVPFISSLELRRIDFSLYLTDLYDRICIELTNAPYWTNINTTQQMEYASNDEYRVPVAVMQTAVTPSGFGGITDIAFEWDFADTGFRYNQFYANLYFSEFDALLPNQSRAVDIFLNGEIWQADYPPPYLVAGFVCSVDHLNQNNTYDWEIKPNDSFNLPPILNALEVFSPMYLENVTTNERDVDAINAIKAQYEVKKQWTGDPCSPVEYRWAGLNCSYFSEPPSITVVNLSYSELTGEISPSFSELSAINYLYWKPQTYR</sequence>
<keyword evidence="4" id="KW-1185">Reference proteome</keyword>
<dbReference type="InterPro" id="IPR032675">
    <property type="entry name" value="LRR_dom_sf"/>
</dbReference>
<reference evidence="3 4" key="1">
    <citation type="submission" date="2020-08" db="EMBL/GenBank/DDBJ databases">
        <title>Plant Genome Project.</title>
        <authorList>
            <person name="Zhang R.-G."/>
        </authorList>
    </citation>
    <scope>NUCLEOTIDE SEQUENCE [LARGE SCALE GENOMIC DNA]</scope>
    <source>
        <tissue evidence="3">Rhizome</tissue>
    </source>
</reference>
<evidence type="ECO:0000256" key="1">
    <source>
        <dbReference type="ARBA" id="ARBA00004167"/>
    </source>
</evidence>
<dbReference type="Gene3D" id="3.80.10.10">
    <property type="entry name" value="Ribonuclease Inhibitor"/>
    <property type="match status" value="1"/>
</dbReference>
<dbReference type="Proteomes" id="UP000734854">
    <property type="component" value="Unassembled WGS sequence"/>
</dbReference>
<comment type="subcellular location">
    <subcellularLocation>
        <location evidence="1">Membrane</location>
        <topology evidence="1">Single-pass membrane protein</topology>
    </subcellularLocation>
</comment>
<dbReference type="PANTHER" id="PTHR45631">
    <property type="entry name" value="OS07G0107800 PROTEIN-RELATED"/>
    <property type="match status" value="1"/>
</dbReference>
<evidence type="ECO:0000313" key="3">
    <source>
        <dbReference type="EMBL" id="KAG6507058.1"/>
    </source>
</evidence>
<feature type="domain" description="Malectin-like" evidence="2">
    <location>
        <begin position="28"/>
        <end position="182"/>
    </location>
</feature>
<dbReference type="Pfam" id="PF12819">
    <property type="entry name" value="Malectin_like"/>
    <property type="match status" value="1"/>
</dbReference>
<proteinExistence type="predicted"/>
<gene>
    <name evidence="3" type="ORF">ZIOFF_032398</name>
</gene>
<evidence type="ECO:0000259" key="2">
    <source>
        <dbReference type="Pfam" id="PF12819"/>
    </source>
</evidence>
<name>A0A8J5GVI1_ZINOF</name>
<dbReference type="EMBL" id="JACMSC010000009">
    <property type="protein sequence ID" value="KAG6507058.1"/>
    <property type="molecule type" value="Genomic_DNA"/>
</dbReference>
<organism evidence="3 4">
    <name type="scientific">Zingiber officinale</name>
    <name type="common">Ginger</name>
    <name type="synonym">Amomum zingiber</name>
    <dbReference type="NCBI Taxonomy" id="94328"/>
    <lineage>
        <taxon>Eukaryota</taxon>
        <taxon>Viridiplantae</taxon>
        <taxon>Streptophyta</taxon>
        <taxon>Embryophyta</taxon>
        <taxon>Tracheophyta</taxon>
        <taxon>Spermatophyta</taxon>
        <taxon>Magnoliopsida</taxon>
        <taxon>Liliopsida</taxon>
        <taxon>Zingiberales</taxon>
        <taxon>Zingiberaceae</taxon>
        <taxon>Zingiber</taxon>
    </lineage>
</organism>